<dbReference type="InterPro" id="IPR002668">
    <property type="entry name" value="CNT_N_dom"/>
</dbReference>
<organism evidence="11 12">
    <name type="scientific">Sporosarcina pasteurii</name>
    <name type="common">Bacillus pasteurii</name>
    <dbReference type="NCBI Taxonomy" id="1474"/>
    <lineage>
        <taxon>Bacteria</taxon>
        <taxon>Bacillati</taxon>
        <taxon>Bacillota</taxon>
        <taxon>Bacilli</taxon>
        <taxon>Bacillales</taxon>
        <taxon>Caryophanaceae</taxon>
        <taxon>Sporosarcina</taxon>
    </lineage>
</organism>
<feature type="transmembrane region" description="Helical" evidence="7">
    <location>
        <begin position="298"/>
        <end position="316"/>
    </location>
</feature>
<dbReference type="PANTHER" id="PTHR10590:SF4">
    <property type="entry name" value="SOLUTE CARRIER FAMILY 28 MEMBER 3"/>
    <property type="match status" value="1"/>
</dbReference>
<feature type="transmembrane region" description="Helical" evidence="7">
    <location>
        <begin position="394"/>
        <end position="415"/>
    </location>
</feature>
<evidence type="ECO:0000259" key="8">
    <source>
        <dbReference type="Pfam" id="PF01773"/>
    </source>
</evidence>
<keyword evidence="4 7" id="KW-0812">Transmembrane</keyword>
<dbReference type="PANTHER" id="PTHR10590">
    <property type="entry name" value="SODIUM/NUCLEOSIDE COTRANSPORTER"/>
    <property type="match status" value="1"/>
</dbReference>
<feature type="transmembrane region" description="Helical" evidence="7">
    <location>
        <begin position="195"/>
        <end position="215"/>
    </location>
</feature>
<accession>A0A380BFA7</accession>
<feature type="transmembrane region" description="Helical" evidence="7">
    <location>
        <begin position="328"/>
        <end position="347"/>
    </location>
</feature>
<evidence type="ECO:0000256" key="4">
    <source>
        <dbReference type="ARBA" id="ARBA00022692"/>
    </source>
</evidence>
<feature type="domain" description="Nucleoside transporter/FeoB GTPase Gate" evidence="10">
    <location>
        <begin position="92"/>
        <end position="186"/>
    </location>
</feature>
<feature type="transmembrane region" description="Helical" evidence="7">
    <location>
        <begin position="6"/>
        <end position="21"/>
    </location>
</feature>
<evidence type="ECO:0000256" key="6">
    <source>
        <dbReference type="ARBA" id="ARBA00023136"/>
    </source>
</evidence>
<dbReference type="InterPro" id="IPR011657">
    <property type="entry name" value="CNT_C_dom"/>
</dbReference>
<evidence type="ECO:0000256" key="5">
    <source>
        <dbReference type="ARBA" id="ARBA00022989"/>
    </source>
</evidence>
<proteinExistence type="inferred from homology"/>
<evidence type="ECO:0000259" key="10">
    <source>
        <dbReference type="Pfam" id="PF07670"/>
    </source>
</evidence>
<dbReference type="GO" id="GO:0015293">
    <property type="term" value="F:symporter activity"/>
    <property type="evidence" value="ECO:0007669"/>
    <property type="project" value="TreeGrafter"/>
</dbReference>
<feature type="transmembrane region" description="Helical" evidence="7">
    <location>
        <begin position="271"/>
        <end position="292"/>
    </location>
</feature>
<feature type="domain" description="Concentrative nucleoside transporter C-terminal" evidence="9">
    <location>
        <begin position="195"/>
        <end position="412"/>
    </location>
</feature>
<keyword evidence="6 7" id="KW-0472">Membrane</keyword>
<feature type="transmembrane region" description="Helical" evidence="7">
    <location>
        <begin position="359"/>
        <end position="382"/>
    </location>
</feature>
<name>A0A380BFA7_SPOPA</name>
<comment type="subcellular location">
    <subcellularLocation>
        <location evidence="1">Cell membrane</location>
        <topology evidence="1">Multi-pass membrane protein</topology>
    </subcellularLocation>
</comment>
<protein>
    <submittedName>
        <fullName evidence="11">Nucleoside permease nupX</fullName>
    </submittedName>
</protein>
<evidence type="ECO:0000256" key="2">
    <source>
        <dbReference type="ARBA" id="ARBA00009033"/>
    </source>
</evidence>
<keyword evidence="12" id="KW-1185">Reference proteome</keyword>
<evidence type="ECO:0000256" key="3">
    <source>
        <dbReference type="ARBA" id="ARBA00022475"/>
    </source>
</evidence>
<reference evidence="11 12" key="1">
    <citation type="submission" date="2018-06" db="EMBL/GenBank/DDBJ databases">
        <authorList>
            <consortium name="Pathogen Informatics"/>
            <person name="Doyle S."/>
        </authorList>
    </citation>
    <scope>NUCLEOTIDE SEQUENCE [LARGE SCALE GENOMIC DNA]</scope>
    <source>
        <strain evidence="12">ATCC 11859 / DSM 33 / NCIB 8841 / NCTC 4822</strain>
    </source>
</reference>
<evidence type="ECO:0000313" key="12">
    <source>
        <dbReference type="Proteomes" id="UP000254519"/>
    </source>
</evidence>
<keyword evidence="5 7" id="KW-1133">Transmembrane helix</keyword>
<dbReference type="Pfam" id="PF07662">
    <property type="entry name" value="Nucleos_tra2_C"/>
    <property type="match status" value="1"/>
</dbReference>
<evidence type="ECO:0000256" key="1">
    <source>
        <dbReference type="ARBA" id="ARBA00004651"/>
    </source>
</evidence>
<evidence type="ECO:0000259" key="9">
    <source>
        <dbReference type="Pfam" id="PF07662"/>
    </source>
</evidence>
<comment type="similarity">
    <text evidence="2">Belongs to the concentrative nucleoside transporter (CNT) (TC 2.A.41) family.</text>
</comment>
<feature type="domain" description="Concentrative nucleoside transporter N-terminal" evidence="8">
    <location>
        <begin position="9"/>
        <end position="82"/>
    </location>
</feature>
<keyword evidence="3" id="KW-1003">Cell membrane</keyword>
<feature type="transmembrane region" description="Helical" evidence="7">
    <location>
        <begin position="28"/>
        <end position="48"/>
    </location>
</feature>
<dbReference type="GO" id="GO:0005337">
    <property type="term" value="F:nucleoside transmembrane transporter activity"/>
    <property type="evidence" value="ECO:0007669"/>
    <property type="project" value="InterPro"/>
</dbReference>
<evidence type="ECO:0000256" key="7">
    <source>
        <dbReference type="SAM" id="Phobius"/>
    </source>
</evidence>
<evidence type="ECO:0000313" key="11">
    <source>
        <dbReference type="EMBL" id="SUI99307.1"/>
    </source>
</evidence>
<feature type="transmembrane region" description="Helical" evidence="7">
    <location>
        <begin position="167"/>
        <end position="189"/>
    </location>
</feature>
<dbReference type="InterPro" id="IPR011642">
    <property type="entry name" value="Gate_dom"/>
</dbReference>
<dbReference type="Proteomes" id="UP000254519">
    <property type="component" value="Unassembled WGS sequence"/>
</dbReference>
<dbReference type="GO" id="GO:0005886">
    <property type="term" value="C:plasma membrane"/>
    <property type="evidence" value="ECO:0007669"/>
    <property type="project" value="UniProtKB-SubCell"/>
</dbReference>
<gene>
    <name evidence="11" type="primary">nupX_1</name>
    <name evidence="11" type="ORF">NCTC4822_00556</name>
</gene>
<dbReference type="EMBL" id="UGYZ01000002">
    <property type="protein sequence ID" value="SUI99307.1"/>
    <property type="molecule type" value="Genomic_DNA"/>
</dbReference>
<feature type="transmembrane region" description="Helical" evidence="7">
    <location>
        <begin position="91"/>
        <end position="118"/>
    </location>
</feature>
<dbReference type="AlphaFoldDB" id="A0A380BFA7"/>
<dbReference type="InterPro" id="IPR008276">
    <property type="entry name" value="C_nuclsd_transpt"/>
</dbReference>
<dbReference type="Pfam" id="PF07670">
    <property type="entry name" value="Gate"/>
    <property type="match status" value="1"/>
</dbReference>
<sequence>MINILWGLLGVISILGLGFILSKDRKNIHTRTIVVGLIIQFVFAYIVLKSTLGRTILVELSLGVQGIISFVNEGIDFLFGPLVRDASGMIFVLEVLTVIVFFSSLISILYYLGIMQWIINVIGGFLSKLLHTSKPESISAAGNIFIGHTEAPLLIRPFINKMSNSEIFAVMVGGMASTSGAVLVGYSLLGIPLEYLLAASFMAAPSGLVMSKIMFPHTKEKMEEILNGSDAKDVKAGDELFGDEKPSNIIDAAANGAATGMNIIISVTAMLLAFISLIALVNAGFGFVGGLFGFEDLTMDYILGFILAPFAFLLGVPWDEAFQAGQFIGQKIVINEFVAFAGLGPMFDELSLKTGMILSFAIAGYGNFGSIAIQIGTIGGLAKERRKDASMLGLRAMIAGSLATCLNGAIAGMFLF</sequence>
<dbReference type="Pfam" id="PF01773">
    <property type="entry name" value="Nucleos_tra2_N"/>
    <property type="match status" value="1"/>
</dbReference>